<comment type="caution">
    <text evidence="2">The sequence shown here is derived from an EMBL/GenBank/DDBJ whole genome shotgun (WGS) entry which is preliminary data.</text>
</comment>
<accession>A8PHM1</accession>
<reference evidence="2 3" key="1">
    <citation type="journal article" date="2010" name="Proc. Natl. Acad. Sci. U.S.A.">
        <title>Insights into evolution of multicellular fungi from the assembled chromosomes of the mushroom Coprinopsis cinerea (Coprinus cinereus).</title>
        <authorList>
            <person name="Stajich J.E."/>
            <person name="Wilke S.K."/>
            <person name="Ahren D."/>
            <person name="Au C.H."/>
            <person name="Birren B.W."/>
            <person name="Borodovsky M."/>
            <person name="Burns C."/>
            <person name="Canback B."/>
            <person name="Casselton L.A."/>
            <person name="Cheng C.K."/>
            <person name="Deng J."/>
            <person name="Dietrich F.S."/>
            <person name="Fargo D.C."/>
            <person name="Farman M.L."/>
            <person name="Gathman A.C."/>
            <person name="Goldberg J."/>
            <person name="Guigo R."/>
            <person name="Hoegger P.J."/>
            <person name="Hooker J.B."/>
            <person name="Huggins A."/>
            <person name="James T.Y."/>
            <person name="Kamada T."/>
            <person name="Kilaru S."/>
            <person name="Kodira C."/>
            <person name="Kues U."/>
            <person name="Kupfer D."/>
            <person name="Kwan H.S."/>
            <person name="Lomsadze A."/>
            <person name="Li W."/>
            <person name="Lilly W.W."/>
            <person name="Ma L.J."/>
            <person name="Mackey A.J."/>
            <person name="Manning G."/>
            <person name="Martin F."/>
            <person name="Muraguchi H."/>
            <person name="Natvig D.O."/>
            <person name="Palmerini H."/>
            <person name="Ramesh M.A."/>
            <person name="Rehmeyer C.J."/>
            <person name="Roe B.A."/>
            <person name="Shenoy N."/>
            <person name="Stanke M."/>
            <person name="Ter-Hovhannisyan V."/>
            <person name="Tunlid A."/>
            <person name="Velagapudi R."/>
            <person name="Vision T.J."/>
            <person name="Zeng Q."/>
            <person name="Zolan M.E."/>
            <person name="Pukkila P.J."/>
        </authorList>
    </citation>
    <scope>NUCLEOTIDE SEQUENCE [LARGE SCALE GENOMIC DNA]</scope>
    <source>
        <strain evidence="3">Okayama-7 / 130 / ATCC MYA-4618 / FGSC 9003</strain>
    </source>
</reference>
<dbReference type="InParanoid" id="A8PHM1"/>
<dbReference type="EMBL" id="AACS02000006">
    <property type="protein sequence ID" value="EAU80375.2"/>
    <property type="molecule type" value="Genomic_DNA"/>
</dbReference>
<dbReference type="KEGG" id="cci:CC1G_12674"/>
<protein>
    <submittedName>
        <fullName evidence="2">Uncharacterized protein</fullName>
    </submittedName>
</protein>
<proteinExistence type="predicted"/>
<gene>
    <name evidence="2" type="ORF">CC1G_12674</name>
</gene>
<keyword evidence="3" id="KW-1185">Reference proteome</keyword>
<feature type="region of interest" description="Disordered" evidence="1">
    <location>
        <begin position="1"/>
        <end position="90"/>
    </location>
</feature>
<dbReference type="HOGENOM" id="CLU_1272226_0_0_1"/>
<feature type="region of interest" description="Disordered" evidence="1">
    <location>
        <begin position="103"/>
        <end position="153"/>
    </location>
</feature>
<name>A8PHM1_COPC7</name>
<dbReference type="GeneID" id="6018117"/>
<dbReference type="AlphaFoldDB" id="A8PHM1"/>
<dbReference type="Proteomes" id="UP000001861">
    <property type="component" value="Unassembled WGS sequence"/>
</dbReference>
<organism evidence="2 3">
    <name type="scientific">Coprinopsis cinerea (strain Okayama-7 / 130 / ATCC MYA-4618 / FGSC 9003)</name>
    <name type="common">Inky cap fungus</name>
    <name type="synonym">Hormographiella aspergillata</name>
    <dbReference type="NCBI Taxonomy" id="240176"/>
    <lineage>
        <taxon>Eukaryota</taxon>
        <taxon>Fungi</taxon>
        <taxon>Dikarya</taxon>
        <taxon>Basidiomycota</taxon>
        <taxon>Agaricomycotina</taxon>
        <taxon>Agaricomycetes</taxon>
        <taxon>Agaricomycetidae</taxon>
        <taxon>Agaricales</taxon>
        <taxon>Agaricineae</taxon>
        <taxon>Psathyrellaceae</taxon>
        <taxon>Coprinopsis</taxon>
    </lineage>
</organism>
<dbReference type="RefSeq" id="XP_001841434.2">
    <property type="nucleotide sequence ID" value="XM_001841382.2"/>
</dbReference>
<evidence type="ECO:0000256" key="1">
    <source>
        <dbReference type="SAM" id="MobiDB-lite"/>
    </source>
</evidence>
<evidence type="ECO:0000313" key="2">
    <source>
        <dbReference type="EMBL" id="EAU80375.2"/>
    </source>
</evidence>
<dbReference type="VEuPathDB" id="FungiDB:CC1G_12674"/>
<sequence length="217" mass="23266">MEGVIETGKDGQDEWGGGSTEEVPGNPRVGVPKEQGAPMDNRGTIPGAGTGADRAKDLAGGRTTAGYMEGKIGGATAENQGDAAADNADDNADSEVRIVGHILPSGTQPQDGEPRAGEPADQPRSFAGMTFELDSDDDDDVSTGSSYGASGAIDEPAISSTHFERHMRSLKWMYAQLQLRENNYIRLRNLLMRDLALVEAAIWNREEEDERRERSMG</sequence>
<evidence type="ECO:0000313" key="3">
    <source>
        <dbReference type="Proteomes" id="UP000001861"/>
    </source>
</evidence>